<protein>
    <recommendedName>
        <fullName evidence="2">DUF6533 domain-containing protein</fullName>
    </recommendedName>
</protein>
<dbReference type="Pfam" id="PF20151">
    <property type="entry name" value="DUF6533"/>
    <property type="match status" value="1"/>
</dbReference>
<dbReference type="HOGENOM" id="CLU_866089_0_0_1"/>
<reference evidence="3 4" key="1">
    <citation type="journal article" date="2012" name="Science">
        <title>The Paleozoic origin of enzymatic lignin decomposition reconstructed from 31 fungal genomes.</title>
        <authorList>
            <person name="Floudas D."/>
            <person name="Binder M."/>
            <person name="Riley R."/>
            <person name="Barry K."/>
            <person name="Blanchette R.A."/>
            <person name="Henrissat B."/>
            <person name="Martinez A.T."/>
            <person name="Otillar R."/>
            <person name="Spatafora J.W."/>
            <person name="Yadav J.S."/>
            <person name="Aerts A."/>
            <person name="Benoit I."/>
            <person name="Boyd A."/>
            <person name="Carlson A."/>
            <person name="Copeland A."/>
            <person name="Coutinho P.M."/>
            <person name="de Vries R.P."/>
            <person name="Ferreira P."/>
            <person name="Findley K."/>
            <person name="Foster B."/>
            <person name="Gaskell J."/>
            <person name="Glotzer D."/>
            <person name="Gorecki P."/>
            <person name="Heitman J."/>
            <person name="Hesse C."/>
            <person name="Hori C."/>
            <person name="Igarashi K."/>
            <person name="Jurgens J.A."/>
            <person name="Kallen N."/>
            <person name="Kersten P."/>
            <person name="Kohler A."/>
            <person name="Kuees U."/>
            <person name="Kumar T.K.A."/>
            <person name="Kuo A."/>
            <person name="LaButti K."/>
            <person name="Larrondo L.F."/>
            <person name="Lindquist E."/>
            <person name="Ling A."/>
            <person name="Lombard V."/>
            <person name="Lucas S."/>
            <person name="Lundell T."/>
            <person name="Martin R."/>
            <person name="McLaughlin D.J."/>
            <person name="Morgenstern I."/>
            <person name="Morin E."/>
            <person name="Murat C."/>
            <person name="Nagy L.G."/>
            <person name="Nolan M."/>
            <person name="Ohm R.A."/>
            <person name="Patyshakuliyeva A."/>
            <person name="Rokas A."/>
            <person name="Ruiz-Duenas F.J."/>
            <person name="Sabat G."/>
            <person name="Salamov A."/>
            <person name="Samejima M."/>
            <person name="Schmutz J."/>
            <person name="Slot J.C."/>
            <person name="St John F."/>
            <person name="Stenlid J."/>
            <person name="Sun H."/>
            <person name="Sun S."/>
            <person name="Syed K."/>
            <person name="Tsang A."/>
            <person name="Wiebenga A."/>
            <person name="Young D."/>
            <person name="Pisabarro A."/>
            <person name="Eastwood D.C."/>
            <person name="Martin F."/>
            <person name="Cullen D."/>
            <person name="Grigoriev I.V."/>
            <person name="Hibbett D.S."/>
        </authorList>
    </citation>
    <scope>NUCLEOTIDE SEQUENCE</scope>
    <source>
        <strain evidence="4">FP-58527</strain>
    </source>
</reference>
<keyword evidence="1" id="KW-1133">Transmembrane helix</keyword>
<evidence type="ECO:0000313" key="3">
    <source>
        <dbReference type="EMBL" id="EPT05461.1"/>
    </source>
</evidence>
<feature type="transmembrane region" description="Helical" evidence="1">
    <location>
        <begin position="120"/>
        <end position="140"/>
    </location>
</feature>
<evidence type="ECO:0000256" key="1">
    <source>
        <dbReference type="SAM" id="Phobius"/>
    </source>
</evidence>
<dbReference type="AlphaFoldDB" id="S8FWG1"/>
<evidence type="ECO:0000259" key="2">
    <source>
        <dbReference type="Pfam" id="PF20151"/>
    </source>
</evidence>
<dbReference type="InParanoid" id="S8FWG1"/>
<proteinExistence type="predicted"/>
<feature type="domain" description="DUF6533" evidence="2">
    <location>
        <begin position="29"/>
        <end position="72"/>
    </location>
</feature>
<feature type="transmembrane region" description="Helical" evidence="1">
    <location>
        <begin position="20"/>
        <end position="42"/>
    </location>
</feature>
<keyword evidence="1" id="KW-0472">Membrane</keyword>
<dbReference type="EMBL" id="KE504123">
    <property type="protein sequence ID" value="EPT05461.1"/>
    <property type="molecule type" value="Genomic_DNA"/>
</dbReference>
<gene>
    <name evidence="3" type="ORF">FOMPIDRAFT_110721</name>
</gene>
<accession>S8FWG1</accession>
<feature type="transmembrane region" description="Helical" evidence="1">
    <location>
        <begin position="219"/>
        <end position="237"/>
    </location>
</feature>
<dbReference type="Proteomes" id="UP000015241">
    <property type="component" value="Unassembled WGS sequence"/>
</dbReference>
<keyword evidence="1" id="KW-0812">Transmembrane</keyword>
<organism evidence="3 4">
    <name type="scientific">Fomitopsis schrenkii</name>
    <name type="common">Brown rot fungus</name>
    <dbReference type="NCBI Taxonomy" id="2126942"/>
    <lineage>
        <taxon>Eukaryota</taxon>
        <taxon>Fungi</taxon>
        <taxon>Dikarya</taxon>
        <taxon>Basidiomycota</taxon>
        <taxon>Agaricomycotina</taxon>
        <taxon>Agaricomycetes</taxon>
        <taxon>Polyporales</taxon>
        <taxon>Fomitopsis</taxon>
    </lineage>
</organism>
<feature type="transmembrane region" description="Helical" evidence="1">
    <location>
        <begin position="96"/>
        <end position="113"/>
    </location>
</feature>
<feature type="transmembrane region" description="Helical" evidence="1">
    <location>
        <begin position="62"/>
        <end position="84"/>
    </location>
</feature>
<dbReference type="InterPro" id="IPR045340">
    <property type="entry name" value="DUF6533"/>
</dbReference>
<name>S8FWG1_FOMSC</name>
<keyword evidence="4" id="KW-1185">Reference proteome</keyword>
<evidence type="ECO:0000313" key="4">
    <source>
        <dbReference type="Proteomes" id="UP000015241"/>
    </source>
</evidence>
<sequence length="321" mass="34648">MNATAPSPPDVALLLLASELHTAFVAKCLASAALALVLYEYLLTLSNEITLLWFKVPSAASLLYLLLRVILLAIAGTTIAGNYVPVTTETLSGCKSYNIWCLLVISAVRVFAVTSRNWPLSLLTFALGLAPIVINIYLLTTAHYLVERVPTTTVCAVLSTVSTKTANQVALASRLCVILSDVCVVSATWFSLFHSARLSVKSGIFNGTLSWYLLRDGTLYFSIILCLNLIDIFLWWFKAAHTQGGIGSHTSSTGKSSADLPTQMSDVLFVPQSIPDSGTTEFSTSVATLSDEEDLEMAEVAIMDEDSPIDEVSRLEANVVK</sequence>
<dbReference type="OrthoDB" id="2796456at2759"/>